<dbReference type="STRING" id="1763538.LPB68_06050"/>
<dbReference type="Proteomes" id="UP000077134">
    <property type="component" value="Unassembled WGS sequence"/>
</dbReference>
<dbReference type="OrthoDB" id="9809206at2"/>
<proteinExistence type="predicted"/>
<dbReference type="EMBL" id="LSFN01000025">
    <property type="protein sequence ID" value="OAB73249.1"/>
    <property type="molecule type" value="Genomic_DNA"/>
</dbReference>
<sequence>MVQREKAKKVASYDIDSLKELKILTSQAAIRAIKKNRNEVNKEASLRVMLQYNRTIERLRLSSRASIDIKEDEKFQIHRVEFQFKAIQIERDEVQSMFESGEISRSSTNHLRQFINYLEAGMFDGD</sequence>
<accession>A0A167CIZ4</accession>
<name>A0A167CIZ4_9BACL</name>
<keyword evidence="2" id="KW-1185">Reference proteome</keyword>
<comment type="caution">
    <text evidence="1">The sequence shown here is derived from an EMBL/GenBank/DDBJ whole genome shotgun (WGS) entry which is preliminary data.</text>
</comment>
<gene>
    <name evidence="1" type="ORF">PNBC_14240</name>
</gene>
<evidence type="ECO:0000313" key="1">
    <source>
        <dbReference type="EMBL" id="OAB73249.1"/>
    </source>
</evidence>
<dbReference type="AlphaFoldDB" id="A0A167CIZ4"/>
<dbReference type="RefSeq" id="WP_068659239.1">
    <property type="nucleotide sequence ID" value="NZ_LSFN01000025.1"/>
</dbReference>
<evidence type="ECO:0000313" key="2">
    <source>
        <dbReference type="Proteomes" id="UP000077134"/>
    </source>
</evidence>
<organism evidence="1 2">
    <name type="scientific">Paenibacillus crassostreae</name>
    <dbReference type="NCBI Taxonomy" id="1763538"/>
    <lineage>
        <taxon>Bacteria</taxon>
        <taxon>Bacillati</taxon>
        <taxon>Bacillota</taxon>
        <taxon>Bacilli</taxon>
        <taxon>Bacillales</taxon>
        <taxon>Paenibacillaceae</taxon>
        <taxon>Paenibacillus</taxon>
    </lineage>
</organism>
<dbReference type="KEGG" id="pcx:LPB68_06050"/>
<protein>
    <submittedName>
        <fullName evidence="1">Uncharacterized protein</fullName>
    </submittedName>
</protein>
<reference evidence="1 2" key="1">
    <citation type="submission" date="2016-02" db="EMBL/GenBank/DDBJ databases">
        <title>Paenibacillus sp. LPB0068, isolated from Crassostrea gigas.</title>
        <authorList>
            <person name="Shin S.-K."/>
            <person name="Yi H."/>
        </authorList>
    </citation>
    <scope>NUCLEOTIDE SEQUENCE [LARGE SCALE GENOMIC DNA]</scope>
    <source>
        <strain evidence="1 2">LPB0068</strain>
    </source>
</reference>